<protein>
    <submittedName>
        <fullName evidence="1">Host attachment protein</fullName>
    </submittedName>
</protein>
<evidence type="ECO:0000313" key="2">
    <source>
        <dbReference type="Proteomes" id="UP001548590"/>
    </source>
</evidence>
<gene>
    <name evidence="1" type="ORF">ABVT11_17645</name>
</gene>
<dbReference type="EMBL" id="JBEWLZ010000014">
    <property type="protein sequence ID" value="MET1491667.1"/>
    <property type="molecule type" value="Genomic_DNA"/>
</dbReference>
<comment type="caution">
    <text evidence="1">The sequence shown here is derived from an EMBL/GenBank/DDBJ whole genome shotgun (WGS) entry which is preliminary data.</text>
</comment>
<evidence type="ECO:0000313" key="1">
    <source>
        <dbReference type="EMBL" id="MET1491667.1"/>
    </source>
</evidence>
<dbReference type="RefSeq" id="WP_345928218.1">
    <property type="nucleotide sequence ID" value="NZ_JBDIVF010000005.1"/>
</dbReference>
<sequence length="133" mass="14307">MSMTWIVVANARHARIFSHSGPNKSLELIQESALNESDMNVAESSGRASPKCKAPDKLNAQGFAHRLANDLYKARSRGAFQRAILVAPPAFMGLLNAELDAPTASLVSSRLDKDYTRSESGALSAHLGHCLCV</sequence>
<accession>A0ABV2CV98</accession>
<organism evidence="1 2">
    <name type="scientific">Uliginosibacterium paludis</name>
    <dbReference type="NCBI Taxonomy" id="1615952"/>
    <lineage>
        <taxon>Bacteria</taxon>
        <taxon>Pseudomonadati</taxon>
        <taxon>Pseudomonadota</taxon>
        <taxon>Betaproteobacteria</taxon>
        <taxon>Rhodocyclales</taxon>
        <taxon>Zoogloeaceae</taxon>
        <taxon>Uliginosibacterium</taxon>
    </lineage>
</organism>
<proteinExistence type="predicted"/>
<dbReference type="Pfam" id="PF10116">
    <property type="entry name" value="Host_attach"/>
    <property type="match status" value="1"/>
</dbReference>
<dbReference type="InterPro" id="IPR019291">
    <property type="entry name" value="Host_attachment_protein"/>
</dbReference>
<dbReference type="Proteomes" id="UP001548590">
    <property type="component" value="Unassembled WGS sequence"/>
</dbReference>
<keyword evidence="2" id="KW-1185">Reference proteome</keyword>
<reference evidence="1 2" key="1">
    <citation type="submission" date="2024-07" db="EMBL/GenBank/DDBJ databases">
        <title>Uliginosibacterium paludis KCTC:42655.</title>
        <authorList>
            <person name="Kim M.K."/>
        </authorList>
    </citation>
    <scope>NUCLEOTIDE SEQUENCE [LARGE SCALE GENOMIC DNA]</scope>
    <source>
        <strain evidence="1 2">KCTC 42655</strain>
    </source>
</reference>
<name>A0ABV2CV98_9RHOO</name>